<proteinExistence type="predicted"/>
<dbReference type="Proteomes" id="UP000238882">
    <property type="component" value="Unassembled WGS sequence"/>
</dbReference>
<sequence length="257" mass="30408">MKSIIKLTFILILIFNCTKENKTKPKIDLTKKVKYGAIISEYLESKKYEPTLIFNNPYNTNKKSTIKLADNEINWSEKDNALEIIINGTEINTSKKVTLNYNWGKSVDSVNFANNVRQIKYYESDSLLGFVLTNEPCTGLGCSSNYQLIYDLKTKRESYFGRFRTGFEFELYDFNQDSKIDFLSKTFYGRNEQMIDTTEFIMYSQTKNGNFQEFRTEEQNRFTFKHIYPQIYPERDKDSLKEEFVENWIEKINNNGR</sequence>
<reference evidence="1 2" key="1">
    <citation type="submission" date="2016-12" db="EMBL/GenBank/DDBJ databases">
        <title>Trade-off between light-utilization and light-protection in marine flavobacteria.</title>
        <authorList>
            <person name="Kumagai Y."/>
            <person name="Yoshizawa S."/>
            <person name="Kogure K."/>
            <person name="Iwasaki W."/>
        </authorList>
    </citation>
    <scope>NUCLEOTIDE SEQUENCE [LARGE SCALE GENOMIC DNA]</scope>
    <source>
        <strain evidence="1 2">NBRC 108759</strain>
    </source>
</reference>
<comment type="caution">
    <text evidence="1">The sequence shown here is derived from an EMBL/GenBank/DDBJ whole genome shotgun (WGS) entry which is preliminary data.</text>
</comment>
<dbReference type="EMBL" id="MSCN01000001">
    <property type="protein sequence ID" value="PQJ80191.1"/>
    <property type="molecule type" value="Genomic_DNA"/>
</dbReference>
<protein>
    <submittedName>
        <fullName evidence="1">Uncharacterized protein</fullName>
    </submittedName>
</protein>
<evidence type="ECO:0000313" key="1">
    <source>
        <dbReference type="EMBL" id="PQJ80191.1"/>
    </source>
</evidence>
<organism evidence="1 2">
    <name type="scientific">Polaribacter porphyrae</name>
    <dbReference type="NCBI Taxonomy" id="1137780"/>
    <lineage>
        <taxon>Bacteria</taxon>
        <taxon>Pseudomonadati</taxon>
        <taxon>Bacteroidota</taxon>
        <taxon>Flavobacteriia</taxon>
        <taxon>Flavobacteriales</taxon>
        <taxon>Flavobacteriaceae</taxon>
    </lineage>
</organism>
<dbReference type="OrthoDB" id="1360987at2"/>
<gene>
    <name evidence="1" type="ORF">BTO18_13855</name>
</gene>
<keyword evidence="2" id="KW-1185">Reference proteome</keyword>
<name>A0A2S7WS99_9FLAO</name>
<dbReference type="AlphaFoldDB" id="A0A2S7WS99"/>
<dbReference type="RefSeq" id="WP_105016787.1">
    <property type="nucleotide sequence ID" value="NZ_MSCN01000001.1"/>
</dbReference>
<accession>A0A2S7WS99</accession>
<evidence type="ECO:0000313" key="2">
    <source>
        <dbReference type="Proteomes" id="UP000238882"/>
    </source>
</evidence>